<dbReference type="InterPro" id="IPR023753">
    <property type="entry name" value="FAD/NAD-binding_dom"/>
</dbReference>
<dbReference type="EMBL" id="AP022870">
    <property type="protein sequence ID" value="BCB76574.1"/>
    <property type="molecule type" value="Genomic_DNA"/>
</dbReference>
<evidence type="ECO:0000256" key="4">
    <source>
        <dbReference type="ARBA" id="ARBA00023002"/>
    </source>
</evidence>
<dbReference type="Gene3D" id="3.50.50.60">
    <property type="entry name" value="FAD/NAD(P)-binding domain"/>
    <property type="match status" value="2"/>
</dbReference>
<dbReference type="RefSeq" id="WP_197938483.1">
    <property type="nucleotide sequence ID" value="NZ_AP022870.1"/>
</dbReference>
<dbReference type="SUPFAM" id="SSF55424">
    <property type="entry name" value="FAD/NAD-linked reductases, dimerisation (C-terminal) domain"/>
    <property type="match status" value="1"/>
</dbReference>
<sequence>MRYLRTVHDSDELRGRLAPGAQVVVIGGGFLGLEFASVAAARGAAVTVVEVAPALMGRSVSAPVADAFARLHRDAGIELLLGESVTRVRSAGGRAVAVETASGRDIPADLVMVSIGAAPNTELARAAGLAVGDGILVDAWLRTSDPAISAIGDCARWRVDGGTRRLESVQNATDQARCVTARIAGAGRSYAAVPWFWSDQGVGKLRMVGVPGASDTAVVRGRPESLCFSVFHFEEDRLTWVESVGAPGDHRAARRLLEAGAGLSPAEAADLETDLKALARSRTEAVHR</sequence>
<keyword evidence="3" id="KW-0274">FAD</keyword>
<dbReference type="InterPro" id="IPR036188">
    <property type="entry name" value="FAD/NAD-bd_sf"/>
</dbReference>
<organism evidence="7 8">
    <name type="scientific">Phytohabitans flavus</name>
    <dbReference type="NCBI Taxonomy" id="1076124"/>
    <lineage>
        <taxon>Bacteria</taxon>
        <taxon>Bacillati</taxon>
        <taxon>Actinomycetota</taxon>
        <taxon>Actinomycetes</taxon>
        <taxon>Micromonosporales</taxon>
        <taxon>Micromonosporaceae</taxon>
    </lineage>
</organism>
<evidence type="ECO:0000256" key="3">
    <source>
        <dbReference type="ARBA" id="ARBA00022827"/>
    </source>
</evidence>
<dbReference type="GO" id="GO:0005737">
    <property type="term" value="C:cytoplasm"/>
    <property type="evidence" value="ECO:0007669"/>
    <property type="project" value="TreeGrafter"/>
</dbReference>
<dbReference type="PRINTS" id="PR00368">
    <property type="entry name" value="FADPNR"/>
</dbReference>
<dbReference type="Proteomes" id="UP000502508">
    <property type="component" value="Chromosome"/>
</dbReference>
<keyword evidence="8" id="KW-1185">Reference proteome</keyword>
<dbReference type="InterPro" id="IPR050446">
    <property type="entry name" value="FAD-oxidoreductase/Apoptosis"/>
</dbReference>
<dbReference type="GO" id="GO:0016651">
    <property type="term" value="F:oxidoreductase activity, acting on NAD(P)H"/>
    <property type="evidence" value="ECO:0007669"/>
    <property type="project" value="TreeGrafter"/>
</dbReference>
<gene>
    <name evidence="7" type="ORF">Pflav_029840</name>
</gene>
<evidence type="ECO:0000256" key="2">
    <source>
        <dbReference type="ARBA" id="ARBA00022630"/>
    </source>
</evidence>
<dbReference type="PANTHER" id="PTHR43557">
    <property type="entry name" value="APOPTOSIS-INDUCING FACTOR 1"/>
    <property type="match status" value="1"/>
</dbReference>
<evidence type="ECO:0000259" key="6">
    <source>
        <dbReference type="Pfam" id="PF14759"/>
    </source>
</evidence>
<dbReference type="InterPro" id="IPR016156">
    <property type="entry name" value="FAD/NAD-linked_Rdtase_dimer_sf"/>
</dbReference>
<accession>A0A6F8XRW3</accession>
<dbReference type="AlphaFoldDB" id="A0A6F8XRW3"/>
<dbReference type="Gene3D" id="3.30.390.30">
    <property type="match status" value="1"/>
</dbReference>
<feature type="domain" description="FAD/NAD(P)-binding" evidence="5">
    <location>
        <begin position="3"/>
        <end position="176"/>
    </location>
</feature>
<dbReference type="InterPro" id="IPR028202">
    <property type="entry name" value="Reductase_C"/>
</dbReference>
<comment type="cofactor">
    <cofactor evidence="1">
        <name>FAD</name>
        <dbReference type="ChEBI" id="CHEBI:57692"/>
    </cofactor>
</comment>
<keyword evidence="2" id="KW-0285">Flavoprotein</keyword>
<dbReference type="Pfam" id="PF14759">
    <property type="entry name" value="Reductase_C"/>
    <property type="match status" value="1"/>
</dbReference>
<reference evidence="7 8" key="1">
    <citation type="submission" date="2020-03" db="EMBL/GenBank/DDBJ databases">
        <title>Whole genome shotgun sequence of Phytohabitans flavus NBRC 107702.</title>
        <authorList>
            <person name="Komaki H."/>
            <person name="Tamura T."/>
        </authorList>
    </citation>
    <scope>NUCLEOTIDE SEQUENCE [LARGE SCALE GENOMIC DNA]</scope>
    <source>
        <strain evidence="7 8">NBRC 107702</strain>
    </source>
</reference>
<feature type="domain" description="Reductase C-terminal" evidence="6">
    <location>
        <begin position="195"/>
        <end position="279"/>
    </location>
</feature>
<dbReference type="SUPFAM" id="SSF51905">
    <property type="entry name" value="FAD/NAD(P)-binding domain"/>
    <property type="match status" value="1"/>
</dbReference>
<keyword evidence="4" id="KW-0560">Oxidoreductase</keyword>
<dbReference type="KEGG" id="pfla:Pflav_029840"/>
<protein>
    <recommendedName>
        <fullName evidence="9">FAD/NAD(P)-binding domain-containing protein</fullName>
    </recommendedName>
</protein>
<dbReference type="Pfam" id="PF07992">
    <property type="entry name" value="Pyr_redox_2"/>
    <property type="match status" value="1"/>
</dbReference>
<evidence type="ECO:0000256" key="1">
    <source>
        <dbReference type="ARBA" id="ARBA00001974"/>
    </source>
</evidence>
<dbReference type="PANTHER" id="PTHR43557:SF2">
    <property type="entry name" value="RIESKE DOMAIN-CONTAINING PROTEIN-RELATED"/>
    <property type="match status" value="1"/>
</dbReference>
<proteinExistence type="predicted"/>
<dbReference type="PRINTS" id="PR00411">
    <property type="entry name" value="PNDRDTASEI"/>
</dbReference>
<evidence type="ECO:0000313" key="8">
    <source>
        <dbReference type="Proteomes" id="UP000502508"/>
    </source>
</evidence>
<name>A0A6F8XRW3_9ACTN</name>
<evidence type="ECO:0008006" key="9">
    <source>
        <dbReference type="Google" id="ProtNLM"/>
    </source>
</evidence>
<evidence type="ECO:0000259" key="5">
    <source>
        <dbReference type="Pfam" id="PF07992"/>
    </source>
</evidence>
<evidence type="ECO:0000313" key="7">
    <source>
        <dbReference type="EMBL" id="BCB76574.1"/>
    </source>
</evidence>
<reference evidence="7 8" key="2">
    <citation type="submission" date="2020-03" db="EMBL/GenBank/DDBJ databases">
        <authorList>
            <person name="Ichikawa N."/>
            <person name="Kimura A."/>
            <person name="Kitahashi Y."/>
            <person name="Uohara A."/>
        </authorList>
    </citation>
    <scope>NUCLEOTIDE SEQUENCE [LARGE SCALE GENOMIC DNA]</scope>
    <source>
        <strain evidence="7 8">NBRC 107702</strain>
    </source>
</reference>